<protein>
    <recommendedName>
        <fullName evidence="7">FAD-binding domain-containing protein</fullName>
    </recommendedName>
</protein>
<keyword evidence="4" id="KW-0274">FAD</keyword>
<evidence type="ECO:0000259" key="7">
    <source>
        <dbReference type="Pfam" id="PF01494"/>
    </source>
</evidence>
<comment type="pathway">
    <text evidence="1">Secondary metabolite biosynthesis.</text>
</comment>
<comment type="similarity">
    <text evidence="2">Belongs to the paxM FAD-dependent monooxygenase family.</text>
</comment>
<keyword evidence="6" id="KW-0503">Monooxygenase</keyword>
<comment type="caution">
    <text evidence="8">The sequence shown here is derived from an EMBL/GenBank/DDBJ whole genome shotgun (WGS) entry which is preliminary data.</text>
</comment>
<keyword evidence="3" id="KW-0285">Flavoprotein</keyword>
<dbReference type="SUPFAM" id="SSF51905">
    <property type="entry name" value="FAD/NAD(P)-binding domain"/>
    <property type="match status" value="1"/>
</dbReference>
<dbReference type="PRINTS" id="PR00420">
    <property type="entry name" value="RNGMNOXGNASE"/>
</dbReference>
<dbReference type="InterPro" id="IPR002938">
    <property type="entry name" value="FAD-bd"/>
</dbReference>
<evidence type="ECO:0000256" key="4">
    <source>
        <dbReference type="ARBA" id="ARBA00022827"/>
    </source>
</evidence>
<dbReference type="PANTHER" id="PTHR13789:SF215">
    <property type="entry name" value="FAD-BINDING DOMAIN-CONTAINING PROTEIN-RELATED"/>
    <property type="match status" value="1"/>
</dbReference>
<accession>A0ABR2Y6K5</accession>
<sequence length="427" mass="46948">MPLAVGIIGAGIGGLSAAIGLRRAGAIVEETGQIFERSTFKNEVGAALTITPNGSRILDSWGFDDVKAGIVEAQSLRMVHAHTLESAFVEDLTGIPKRFGAKMGFYHRVDLHSTLKELAQSEEVGRLGKPAVIRLGDAVVDIDCDAGVITLGSGTKVTKDLIIIADGIRSNFVSKITGQDDTLKEMGWSAYRCLIPMSAILSDPLTRPIFEDQPPGYWTPFYLPDAFYMVAYACRNNSTLNIALRHTTQPKDRDKEDWDSAATHDDVLEVLKGYHPLMSKIIEKAPEVKIYKLVRREPLSTYSRGRAVIVGDAAHTVMPTHAQGANLAVEEAAALELLFGGVVDLAEVAPRLELFSKLLKNHIHVTQYLSDTIPGTKDEYRQKAEEICGKHLFSHEAMNFTRPVQDFFYSYDVRKVVTEGMKQAGFV</sequence>
<dbReference type="InterPro" id="IPR036188">
    <property type="entry name" value="FAD/NAD-bd_sf"/>
</dbReference>
<proteinExistence type="inferred from homology"/>
<organism evidence="8 9">
    <name type="scientific">Seiridium cardinale</name>
    <dbReference type="NCBI Taxonomy" id="138064"/>
    <lineage>
        <taxon>Eukaryota</taxon>
        <taxon>Fungi</taxon>
        <taxon>Dikarya</taxon>
        <taxon>Ascomycota</taxon>
        <taxon>Pezizomycotina</taxon>
        <taxon>Sordariomycetes</taxon>
        <taxon>Xylariomycetidae</taxon>
        <taxon>Amphisphaeriales</taxon>
        <taxon>Sporocadaceae</taxon>
        <taxon>Seiridium</taxon>
    </lineage>
</organism>
<dbReference type="Proteomes" id="UP001465668">
    <property type="component" value="Unassembled WGS sequence"/>
</dbReference>
<keyword evidence="9" id="KW-1185">Reference proteome</keyword>
<reference evidence="8 9" key="1">
    <citation type="submission" date="2024-02" db="EMBL/GenBank/DDBJ databases">
        <title>First draft genome assembly of two strains of Seiridium cardinale.</title>
        <authorList>
            <person name="Emiliani G."/>
            <person name="Scali E."/>
        </authorList>
    </citation>
    <scope>NUCLEOTIDE SEQUENCE [LARGE SCALE GENOMIC DNA]</scope>
    <source>
        <strain evidence="8 9">BM-138-000479</strain>
    </source>
</reference>
<dbReference type="SUPFAM" id="SSF54373">
    <property type="entry name" value="FAD-linked reductases, C-terminal domain"/>
    <property type="match status" value="1"/>
</dbReference>
<evidence type="ECO:0000256" key="6">
    <source>
        <dbReference type="ARBA" id="ARBA00023033"/>
    </source>
</evidence>
<evidence type="ECO:0000313" key="9">
    <source>
        <dbReference type="Proteomes" id="UP001465668"/>
    </source>
</evidence>
<dbReference type="EMBL" id="JARVKM010000003">
    <property type="protein sequence ID" value="KAK9781957.1"/>
    <property type="molecule type" value="Genomic_DNA"/>
</dbReference>
<evidence type="ECO:0000256" key="1">
    <source>
        <dbReference type="ARBA" id="ARBA00005179"/>
    </source>
</evidence>
<evidence type="ECO:0000256" key="2">
    <source>
        <dbReference type="ARBA" id="ARBA00007992"/>
    </source>
</evidence>
<dbReference type="InterPro" id="IPR050493">
    <property type="entry name" value="FAD-dep_Monooxygenase_BioMet"/>
</dbReference>
<dbReference type="Pfam" id="PF01494">
    <property type="entry name" value="FAD_binding_3"/>
    <property type="match status" value="1"/>
</dbReference>
<evidence type="ECO:0000256" key="3">
    <source>
        <dbReference type="ARBA" id="ARBA00022630"/>
    </source>
</evidence>
<gene>
    <name evidence="8" type="ORF">SCAR479_01828</name>
</gene>
<dbReference type="PANTHER" id="PTHR13789">
    <property type="entry name" value="MONOOXYGENASE"/>
    <property type="match status" value="1"/>
</dbReference>
<evidence type="ECO:0000313" key="8">
    <source>
        <dbReference type="EMBL" id="KAK9781957.1"/>
    </source>
</evidence>
<evidence type="ECO:0000256" key="5">
    <source>
        <dbReference type="ARBA" id="ARBA00023002"/>
    </source>
</evidence>
<name>A0ABR2Y6K5_9PEZI</name>
<keyword evidence="5" id="KW-0560">Oxidoreductase</keyword>
<feature type="domain" description="FAD-binding" evidence="7">
    <location>
        <begin position="4"/>
        <end position="335"/>
    </location>
</feature>
<dbReference type="Gene3D" id="3.50.50.60">
    <property type="entry name" value="FAD/NAD(P)-binding domain"/>
    <property type="match status" value="1"/>
</dbReference>